<accession>A0ACC0ABX8</accession>
<comment type="caution">
    <text evidence="1">The sequence shown here is derived from an EMBL/GenBank/DDBJ whole genome shotgun (WGS) entry which is preliminary data.</text>
</comment>
<gene>
    <name evidence="1" type="ORF">M9H77_26291</name>
</gene>
<dbReference type="EMBL" id="CM044706">
    <property type="protein sequence ID" value="KAI5657498.1"/>
    <property type="molecule type" value="Genomic_DNA"/>
</dbReference>
<proteinExistence type="predicted"/>
<sequence length="329" mass="35464">MTMNSIISFGSLVVILILICYCQQLDAQLQEGFYQSSCPLAELIIKDEVRRAFFSDSGIAAGLIRMHFHDCFVRGCDGSVLIDSTPSNKAEKEAIANNPSLRGFQVIDNAKTRLENLCPGVISCADILAFAARDSVEISGGLGYDVPAGRRDGRISLDTEASANLPSSRANVNLLIQAFAKKGLTREEMVTLSGAHTIGRSHCASFSHRLYNFSTSGQDPTLDQIYASQLMQQCPQGNTNPSLVVPMDPPSPTVFDTSYYSGLLANRGLLQSDQTLLTDAATAIEVIGNARNAFLWKQKFAAAMVNMGSIGVLTGNAGEIRVNCRVINN</sequence>
<reference evidence="2" key="1">
    <citation type="journal article" date="2023" name="Nat. Plants">
        <title>Single-cell RNA sequencing provides a high-resolution roadmap for understanding the multicellular compartmentation of specialized metabolism.</title>
        <authorList>
            <person name="Sun S."/>
            <person name="Shen X."/>
            <person name="Li Y."/>
            <person name="Li Y."/>
            <person name="Wang S."/>
            <person name="Li R."/>
            <person name="Zhang H."/>
            <person name="Shen G."/>
            <person name="Guo B."/>
            <person name="Wei J."/>
            <person name="Xu J."/>
            <person name="St-Pierre B."/>
            <person name="Chen S."/>
            <person name="Sun C."/>
        </authorList>
    </citation>
    <scope>NUCLEOTIDE SEQUENCE [LARGE SCALE GENOMIC DNA]</scope>
</reference>
<dbReference type="Proteomes" id="UP001060085">
    <property type="component" value="Linkage Group LG06"/>
</dbReference>
<keyword evidence="2" id="KW-1185">Reference proteome</keyword>
<protein>
    <submittedName>
        <fullName evidence="1">Uncharacterized protein</fullName>
    </submittedName>
</protein>
<evidence type="ECO:0000313" key="2">
    <source>
        <dbReference type="Proteomes" id="UP001060085"/>
    </source>
</evidence>
<name>A0ACC0ABX8_CATRO</name>
<evidence type="ECO:0000313" key="1">
    <source>
        <dbReference type="EMBL" id="KAI5657498.1"/>
    </source>
</evidence>
<organism evidence="1 2">
    <name type="scientific">Catharanthus roseus</name>
    <name type="common">Madagascar periwinkle</name>
    <name type="synonym">Vinca rosea</name>
    <dbReference type="NCBI Taxonomy" id="4058"/>
    <lineage>
        <taxon>Eukaryota</taxon>
        <taxon>Viridiplantae</taxon>
        <taxon>Streptophyta</taxon>
        <taxon>Embryophyta</taxon>
        <taxon>Tracheophyta</taxon>
        <taxon>Spermatophyta</taxon>
        <taxon>Magnoliopsida</taxon>
        <taxon>eudicotyledons</taxon>
        <taxon>Gunneridae</taxon>
        <taxon>Pentapetalae</taxon>
        <taxon>asterids</taxon>
        <taxon>lamiids</taxon>
        <taxon>Gentianales</taxon>
        <taxon>Apocynaceae</taxon>
        <taxon>Rauvolfioideae</taxon>
        <taxon>Vinceae</taxon>
        <taxon>Catharanthinae</taxon>
        <taxon>Catharanthus</taxon>
    </lineage>
</organism>